<dbReference type="SMART" id="SM00494">
    <property type="entry name" value="ChtBD2"/>
    <property type="match status" value="1"/>
</dbReference>
<dbReference type="SUPFAM" id="SSF57625">
    <property type="entry name" value="Invertebrate chitin-binding proteins"/>
    <property type="match status" value="1"/>
</dbReference>
<accession>A0A1S4HD57</accession>
<dbReference type="InterPro" id="IPR017853">
    <property type="entry name" value="GH"/>
</dbReference>
<dbReference type="InterPro" id="IPR002557">
    <property type="entry name" value="Chitin-bd_dom"/>
</dbReference>
<dbReference type="VEuPathDB" id="VectorBase:AGAMI1_007905"/>
<evidence type="ECO:0000313" key="2">
    <source>
        <dbReference type="Proteomes" id="UP000007062"/>
    </source>
</evidence>
<dbReference type="Pfam" id="PF01607">
    <property type="entry name" value="CBM_14"/>
    <property type="match status" value="1"/>
</dbReference>
<dbReference type="InterPro" id="IPR036508">
    <property type="entry name" value="Chitin-bd_dom_sf"/>
</dbReference>
<organism evidence="1 2">
    <name type="scientific">Anopheles gambiae</name>
    <name type="common">African malaria mosquito</name>
    <dbReference type="NCBI Taxonomy" id="7165"/>
    <lineage>
        <taxon>Eukaryota</taxon>
        <taxon>Metazoa</taxon>
        <taxon>Ecdysozoa</taxon>
        <taxon>Arthropoda</taxon>
        <taxon>Hexapoda</taxon>
        <taxon>Insecta</taxon>
        <taxon>Pterygota</taxon>
        <taxon>Neoptera</taxon>
        <taxon>Endopterygota</taxon>
        <taxon>Diptera</taxon>
        <taxon>Nematocera</taxon>
        <taxon>Culicoidea</taxon>
        <taxon>Culicidae</taxon>
        <taxon>Anophelinae</taxon>
        <taxon>Anopheles</taxon>
    </lineage>
</organism>
<proteinExistence type="predicted"/>
<dbReference type="InParanoid" id="A0A1S4HD57"/>
<dbReference type="EnsemblMetazoa" id="AGAP028193-RA">
    <property type="protein sequence ID" value="AGAP028193-PA"/>
    <property type="gene ID" value="AGAP028193"/>
</dbReference>
<name>A0A1S4HD57_ANOGA</name>
<evidence type="ECO:0000313" key="1">
    <source>
        <dbReference type="EnsemblMetazoa" id="AGAP028193-PA"/>
    </source>
</evidence>
<dbReference type="Gene3D" id="3.20.20.80">
    <property type="entry name" value="Glycosidases"/>
    <property type="match status" value="1"/>
</dbReference>
<dbReference type="SUPFAM" id="SSF51445">
    <property type="entry name" value="(Trans)glycosidases"/>
    <property type="match status" value="1"/>
</dbReference>
<reference evidence="1 2" key="1">
    <citation type="journal article" date="2002" name="Science">
        <title>The genome sequence of the malaria mosquito Anopheles gambiae.</title>
        <authorList>
            <person name="Holt R.A."/>
            <person name="Subramanian G.M."/>
            <person name="Halpern A."/>
            <person name="Sutton G.G."/>
            <person name="Charlab R."/>
            <person name="Nusskern D.R."/>
            <person name="Wincker P."/>
            <person name="Clark A.G."/>
            <person name="Ribeiro J.M."/>
            <person name="Wides R."/>
            <person name="Salzberg S.L."/>
            <person name="Loftus B."/>
            <person name="Yandell M."/>
            <person name="Majoros W.H."/>
            <person name="Rusch D.B."/>
            <person name="Lai Z."/>
            <person name="Kraft C.L."/>
            <person name="Abril J.F."/>
            <person name="Anthouard V."/>
            <person name="Arensburger P."/>
            <person name="Atkinson P.W."/>
            <person name="Baden H."/>
            <person name="de Berardinis V."/>
            <person name="Baldwin D."/>
            <person name="Benes V."/>
            <person name="Biedler J."/>
            <person name="Blass C."/>
            <person name="Bolanos R."/>
            <person name="Boscus D."/>
            <person name="Barnstead M."/>
            <person name="Cai S."/>
            <person name="Center A."/>
            <person name="Chaturverdi K."/>
            <person name="Christophides G.K."/>
            <person name="Chrystal M.A."/>
            <person name="Clamp M."/>
            <person name="Cravchik A."/>
            <person name="Curwen V."/>
            <person name="Dana A."/>
            <person name="Delcher A."/>
            <person name="Dew I."/>
            <person name="Evans C.A."/>
            <person name="Flanigan M."/>
            <person name="Grundschober-Freimoser A."/>
            <person name="Friedli L."/>
            <person name="Gu Z."/>
            <person name="Guan P."/>
            <person name="Guigo R."/>
            <person name="Hillenmeyer M.E."/>
            <person name="Hladun S.L."/>
            <person name="Hogan J.R."/>
            <person name="Hong Y.S."/>
            <person name="Hoover J."/>
            <person name="Jaillon O."/>
            <person name="Ke Z."/>
            <person name="Kodira C."/>
            <person name="Kokoza E."/>
            <person name="Koutsos A."/>
            <person name="Letunic I."/>
            <person name="Levitsky A."/>
            <person name="Liang Y."/>
            <person name="Lin J.J."/>
            <person name="Lobo N.F."/>
            <person name="Lopez J.R."/>
            <person name="Malek J.A."/>
            <person name="McIntosh T.C."/>
            <person name="Meister S."/>
            <person name="Miller J."/>
            <person name="Mobarry C."/>
            <person name="Mongin E."/>
            <person name="Murphy S.D."/>
            <person name="O'Brochta D.A."/>
            <person name="Pfannkoch C."/>
            <person name="Qi R."/>
            <person name="Regier M.A."/>
            <person name="Remington K."/>
            <person name="Shao H."/>
            <person name="Sharakhova M.V."/>
            <person name="Sitter C.D."/>
            <person name="Shetty J."/>
            <person name="Smith T.J."/>
            <person name="Strong R."/>
            <person name="Sun J."/>
            <person name="Thomasova D."/>
            <person name="Ton L.Q."/>
            <person name="Topalis P."/>
            <person name="Tu Z."/>
            <person name="Unger M.F."/>
            <person name="Walenz B."/>
            <person name="Wang A."/>
            <person name="Wang J."/>
            <person name="Wang M."/>
            <person name="Wang X."/>
            <person name="Woodford K.J."/>
            <person name="Wortman J.R."/>
            <person name="Wu M."/>
            <person name="Yao A."/>
            <person name="Zdobnov E.M."/>
            <person name="Zhang H."/>
            <person name="Zhao Q."/>
            <person name="Zhao S."/>
            <person name="Zhu S.C."/>
            <person name="Zhimulev I."/>
            <person name="Coluzzi M."/>
            <person name="della Torre A."/>
            <person name="Roth C.W."/>
            <person name="Louis C."/>
            <person name="Kalush F."/>
            <person name="Mural R.J."/>
            <person name="Myers E.W."/>
            <person name="Adams M.D."/>
            <person name="Smith H.O."/>
            <person name="Broder S."/>
            <person name="Gardner M.J."/>
            <person name="Fraser C.M."/>
            <person name="Birney E."/>
            <person name="Bork P."/>
            <person name="Brey P.T."/>
            <person name="Venter J.C."/>
            <person name="Weissenbach J."/>
            <person name="Kafatos F.C."/>
            <person name="Collins F.H."/>
            <person name="Hoffman S.L."/>
        </authorList>
    </citation>
    <scope>NUCLEOTIDE SEQUENCE [LARGE SCALE GENOMIC DNA]</scope>
    <source>
        <strain evidence="1 2">PEST</strain>
    </source>
</reference>
<dbReference type="EMBL" id="AAAB01008986">
    <property type="status" value="NOT_ANNOTATED_CDS"/>
    <property type="molecule type" value="Genomic_DNA"/>
</dbReference>
<reference evidence="1" key="3">
    <citation type="submission" date="2020-05" db="UniProtKB">
        <authorList>
            <consortium name="EnsemblMetazoa"/>
        </authorList>
    </citation>
    <scope>IDENTIFICATION</scope>
    <source>
        <strain evidence="1">PEST</strain>
    </source>
</reference>
<protein>
    <submittedName>
        <fullName evidence="1">Chitin-binding type-2 domain-containing protein</fullName>
    </submittedName>
</protein>
<dbReference type="GO" id="GO:0008061">
    <property type="term" value="F:chitin binding"/>
    <property type="evidence" value="ECO:0007669"/>
    <property type="project" value="InterPro"/>
</dbReference>
<dbReference type="PROSITE" id="PS50940">
    <property type="entry name" value="CHIT_BIND_II"/>
    <property type="match status" value="1"/>
</dbReference>
<reference evidence="1 2" key="2">
    <citation type="journal article" date="2004" name="Trends Parasitol.">
        <title>The Anopheles gambiae genome: an update.</title>
        <authorList>
            <person name="Mongin E."/>
            <person name="Louis C."/>
            <person name="Holt R.A."/>
            <person name="Birney E."/>
            <person name="Collins F.H."/>
        </authorList>
    </citation>
    <scope>NUCLEOTIDE SEQUENCE [LARGE SCALE GENOMIC DNA]</scope>
    <source>
        <strain evidence="1 2">PEST</strain>
    </source>
</reference>
<keyword evidence="2" id="KW-1185">Reference proteome</keyword>
<dbReference type="VEuPathDB" id="VectorBase:AGAP028193"/>
<dbReference type="OMA" id="TIGSSHM"/>
<dbReference type="GO" id="GO:0005576">
    <property type="term" value="C:extracellular region"/>
    <property type="evidence" value="ECO:0007669"/>
    <property type="project" value="InterPro"/>
</dbReference>
<dbReference type="Proteomes" id="UP000007062">
    <property type="component" value="Chromosome 3L"/>
</dbReference>
<dbReference type="AlphaFoldDB" id="A0A1S4HD57"/>
<sequence>MVRCLVRKQISWLAVVTVALTVVAQCEAKKCGVMCRVRDPLTIGSSHMLKECLYEIYPVESTQNTDASGHMLYASDDRRNRLFSLYGGPSSCEYFGTMIQTAKGRDTLVETIRRQLQKSGFKGLDLQCDPVQARVTQQTYAEFMEQLRSFLGNTYVVMVTMNSCQLEPKLVETLNRVADFVTINHVGQSSMLSSALMYGLARHRLLLTTPSPASISCPLNSDYSLNEVLSQIEQHHLFGAVVELDRDDVNNQCGEGPFPLFRKVLDRLCSNAECNFSGFVRDTRNCGQYYSCVNGHKQTHHCPVGHSFDLCQSSCQPILQVNCNSTTCVVTGSLPNGLTPIRFPIPFPNPNANCPMGGGGGNNGGGGGNNGGGGGNNQTSNCCCDVLRNLTSFINGTGQFSQFIQFVKDLGADDTAGQVRTALSSITPGLNNIVQVVNNILGGLLNGQQQLNNTMNGMNNIGVTTGLLDQLLNLLKTLLQNLLGGGGGGGGGGAAPTSGSGLPVVGTVLPGTGGLPAVGSVVPGGTGVVGAVAPVASGDPTNLLSADGTAMLTGSLGLL</sequence>